<comment type="caution">
    <text evidence="1">The sequence shown here is derived from an EMBL/GenBank/DDBJ whole genome shotgun (WGS) entry which is preliminary data.</text>
</comment>
<gene>
    <name evidence="1" type="ORF">PHAVU_L001659</name>
</gene>
<protein>
    <submittedName>
        <fullName evidence="1">Uncharacterized protein</fullName>
    </submittedName>
</protein>
<dbReference type="EMBL" id="MU967769">
    <property type="protein sequence ID" value="KAK6645920.1"/>
    <property type="molecule type" value="Genomic_DNA"/>
</dbReference>
<sequence>MSSKVFNFYHMMNLNSHYPQLNDSNPNPPSHLLYLNRSSSSEITLYPYIDYNDLIQNIFLEDSSVDSFDRSSSSGSPERSSTSSIMIIMSSLHAVTSVVIRLRQGDNTFIMYARMADEIKWLLTKDETTVKVDDSHYFLRLHLSPEEPLFPCKTSKPCTPGPTRPF</sequence>
<proteinExistence type="predicted"/>
<evidence type="ECO:0000313" key="2">
    <source>
        <dbReference type="Proteomes" id="UP000000226"/>
    </source>
</evidence>
<keyword evidence="2" id="KW-1185">Reference proteome</keyword>
<reference evidence="1" key="1">
    <citation type="submission" date="2023-07" db="EMBL/GenBank/DDBJ databases">
        <title>WGS assembly of Phaseolus vulgaris.</title>
        <authorList>
            <person name="Schmutz J."/>
            <person name="Mcclean P."/>
            <person name="Shu S."/>
            <person name="Cregan P."/>
            <person name="Rokhsar D."/>
            <person name="Jackson S."/>
        </authorList>
    </citation>
    <scope>NUCLEOTIDE SEQUENCE</scope>
</reference>
<name>A0ACC3P0V3_PHAVU</name>
<dbReference type="Proteomes" id="UP000000226">
    <property type="component" value="Unassembled WGS sequence"/>
</dbReference>
<evidence type="ECO:0000313" key="1">
    <source>
        <dbReference type="EMBL" id="KAK6645920.1"/>
    </source>
</evidence>
<accession>A0ACC3P0V3</accession>
<organism evidence="1 2">
    <name type="scientific">Phaseolus vulgaris</name>
    <name type="common">Kidney bean</name>
    <name type="synonym">French bean</name>
    <dbReference type="NCBI Taxonomy" id="3885"/>
    <lineage>
        <taxon>Eukaryota</taxon>
        <taxon>Viridiplantae</taxon>
        <taxon>Streptophyta</taxon>
        <taxon>Embryophyta</taxon>
        <taxon>Tracheophyta</taxon>
        <taxon>Spermatophyta</taxon>
        <taxon>Magnoliopsida</taxon>
        <taxon>eudicotyledons</taxon>
        <taxon>Gunneridae</taxon>
        <taxon>Pentapetalae</taxon>
        <taxon>rosids</taxon>
        <taxon>fabids</taxon>
        <taxon>Fabales</taxon>
        <taxon>Fabaceae</taxon>
        <taxon>Papilionoideae</taxon>
        <taxon>50 kb inversion clade</taxon>
        <taxon>NPAAA clade</taxon>
        <taxon>indigoferoid/millettioid clade</taxon>
        <taxon>Phaseoleae</taxon>
        <taxon>Phaseolus</taxon>
    </lineage>
</organism>